<dbReference type="GO" id="GO:0012505">
    <property type="term" value="C:endomembrane system"/>
    <property type="evidence" value="ECO:0007669"/>
    <property type="project" value="TreeGrafter"/>
</dbReference>
<keyword evidence="4" id="KW-0808">Transferase</keyword>
<accession>A0A8B9GHY0</accession>
<comment type="pathway">
    <text evidence="1">Protein modification; protein glycosylation.</text>
</comment>
<evidence type="ECO:0000256" key="7">
    <source>
        <dbReference type="ARBA" id="ARBA00023180"/>
    </source>
</evidence>
<organism evidence="13 14">
    <name type="scientific">Amazona collaria</name>
    <name type="common">yellow-billed parrot</name>
    <dbReference type="NCBI Taxonomy" id="241587"/>
    <lineage>
        <taxon>Eukaryota</taxon>
        <taxon>Metazoa</taxon>
        <taxon>Chordata</taxon>
        <taxon>Craniata</taxon>
        <taxon>Vertebrata</taxon>
        <taxon>Euteleostomi</taxon>
        <taxon>Archelosauria</taxon>
        <taxon>Archosauria</taxon>
        <taxon>Dinosauria</taxon>
        <taxon>Saurischia</taxon>
        <taxon>Theropoda</taxon>
        <taxon>Coelurosauria</taxon>
        <taxon>Aves</taxon>
        <taxon>Neognathae</taxon>
        <taxon>Neoaves</taxon>
        <taxon>Telluraves</taxon>
        <taxon>Australaves</taxon>
        <taxon>Psittaciformes</taxon>
        <taxon>Psittacidae</taxon>
        <taxon>Amazona</taxon>
    </lineage>
</organism>
<reference evidence="13" key="2">
    <citation type="submission" date="2025-09" db="UniProtKB">
        <authorList>
            <consortium name="Ensembl"/>
        </authorList>
    </citation>
    <scope>IDENTIFICATION</scope>
</reference>
<feature type="repeat" description="Filamin" evidence="10">
    <location>
        <begin position="20"/>
        <end position="126"/>
    </location>
</feature>
<evidence type="ECO:0000256" key="9">
    <source>
        <dbReference type="ARBA" id="ARBA00049246"/>
    </source>
</evidence>
<dbReference type="InterPro" id="IPR013783">
    <property type="entry name" value="Ig-like_fold"/>
</dbReference>
<keyword evidence="5 11" id="KW-0732">Signal</keyword>
<proteinExistence type="inferred from homology"/>
<keyword evidence="3" id="KW-0328">Glycosyltransferase</keyword>
<protein>
    <submittedName>
        <fullName evidence="13">Protein O-glucosyltransferase 2</fullName>
    </submittedName>
</protein>
<dbReference type="InterPro" id="IPR051091">
    <property type="entry name" value="O-Glucosyltr/Glycosyltrsf_90"/>
</dbReference>
<dbReference type="InterPro" id="IPR001298">
    <property type="entry name" value="Filamin/ABP280_rpt"/>
</dbReference>
<feature type="signal peptide" evidence="11">
    <location>
        <begin position="1"/>
        <end position="20"/>
    </location>
</feature>
<dbReference type="SMART" id="SM00672">
    <property type="entry name" value="CAP10"/>
    <property type="match status" value="1"/>
</dbReference>
<reference evidence="13" key="1">
    <citation type="submission" date="2025-08" db="UniProtKB">
        <authorList>
            <consortium name="Ensembl"/>
        </authorList>
    </citation>
    <scope>IDENTIFICATION</scope>
</reference>
<evidence type="ECO:0000256" key="2">
    <source>
        <dbReference type="ARBA" id="ARBA00006063"/>
    </source>
</evidence>
<dbReference type="PANTHER" id="PTHR12203:SF21">
    <property type="entry name" value="PROTEIN O-GLUCOSYLTRANSFERASE 2"/>
    <property type="match status" value="1"/>
</dbReference>
<dbReference type="GO" id="GO:0046527">
    <property type="term" value="F:glucosyltransferase activity"/>
    <property type="evidence" value="ECO:0007669"/>
    <property type="project" value="TreeGrafter"/>
</dbReference>
<dbReference type="InterPro" id="IPR006598">
    <property type="entry name" value="CAP10"/>
</dbReference>
<evidence type="ECO:0000256" key="4">
    <source>
        <dbReference type="ARBA" id="ARBA00022679"/>
    </source>
</evidence>
<comment type="catalytic activity">
    <reaction evidence="9">
        <text>L-seryl-[EGF-like domain protein] + UDP-alpha-D-glucose = 3-O-(beta-D-glucosyl)-L-seryl-[EGF-like domain protein] + UDP + H(+)</text>
        <dbReference type="Rhea" id="RHEA:58116"/>
        <dbReference type="Rhea" id="RHEA-COMP:14610"/>
        <dbReference type="Rhea" id="RHEA-COMP:16010"/>
        <dbReference type="ChEBI" id="CHEBI:15378"/>
        <dbReference type="ChEBI" id="CHEBI:29999"/>
        <dbReference type="ChEBI" id="CHEBI:58223"/>
        <dbReference type="ChEBI" id="CHEBI:58885"/>
        <dbReference type="ChEBI" id="CHEBI:140576"/>
    </reaction>
</comment>
<dbReference type="Proteomes" id="UP000694522">
    <property type="component" value="Unplaced"/>
</dbReference>
<dbReference type="PANTHER" id="PTHR12203">
    <property type="entry name" value="KDEL LYS-ASP-GLU-LEU CONTAINING - RELATED"/>
    <property type="match status" value="1"/>
</dbReference>
<dbReference type="Pfam" id="PF05686">
    <property type="entry name" value="Glyco_transf_90"/>
    <property type="match status" value="2"/>
</dbReference>
<dbReference type="PROSITE" id="PS50194">
    <property type="entry name" value="FILAMIN_REPEAT"/>
    <property type="match status" value="1"/>
</dbReference>
<dbReference type="InterPro" id="IPR014756">
    <property type="entry name" value="Ig_E-set"/>
</dbReference>
<dbReference type="Ensembl" id="ENSACOT00000022633.1">
    <property type="protein sequence ID" value="ENSACOP00000021863.1"/>
    <property type="gene ID" value="ENSACOG00000014941.1"/>
</dbReference>
<evidence type="ECO:0000256" key="8">
    <source>
        <dbReference type="ARBA" id="ARBA00047553"/>
    </source>
</evidence>
<evidence type="ECO:0000256" key="3">
    <source>
        <dbReference type="ARBA" id="ARBA00022676"/>
    </source>
</evidence>
<feature type="chain" id="PRO_5034214267" evidence="11">
    <location>
        <begin position="21"/>
        <end position="533"/>
    </location>
</feature>
<evidence type="ECO:0000259" key="12">
    <source>
        <dbReference type="SMART" id="SM00672"/>
    </source>
</evidence>
<evidence type="ECO:0000256" key="6">
    <source>
        <dbReference type="ARBA" id="ARBA00022824"/>
    </source>
</evidence>
<evidence type="ECO:0000256" key="10">
    <source>
        <dbReference type="PROSITE-ProRule" id="PRU00087"/>
    </source>
</evidence>
<dbReference type="AlphaFoldDB" id="A0A8B9GHY0"/>
<evidence type="ECO:0000313" key="14">
    <source>
        <dbReference type="Proteomes" id="UP000694522"/>
    </source>
</evidence>
<evidence type="ECO:0000256" key="5">
    <source>
        <dbReference type="ARBA" id="ARBA00022729"/>
    </source>
</evidence>
<dbReference type="FunFam" id="2.60.40.10:FF:000419">
    <property type="entry name" value="KDEL (Lys-Asp-Glu-Leu) containing 1"/>
    <property type="match status" value="1"/>
</dbReference>
<evidence type="ECO:0000256" key="11">
    <source>
        <dbReference type="SAM" id="SignalP"/>
    </source>
</evidence>
<dbReference type="InterPro" id="IPR017868">
    <property type="entry name" value="Filamin/ABP280_repeat-like"/>
</dbReference>
<dbReference type="Pfam" id="PF00630">
    <property type="entry name" value="Filamin"/>
    <property type="match status" value="1"/>
</dbReference>
<comment type="similarity">
    <text evidence="2">Belongs to the KDELC family.</text>
</comment>
<evidence type="ECO:0000256" key="1">
    <source>
        <dbReference type="ARBA" id="ARBA00004922"/>
    </source>
</evidence>
<keyword evidence="6" id="KW-0256">Endoplasmic reticulum</keyword>
<dbReference type="SMART" id="SM00557">
    <property type="entry name" value="IG_FLMN"/>
    <property type="match status" value="1"/>
</dbReference>
<feature type="domain" description="Glycosyl transferase CAP10" evidence="12">
    <location>
        <begin position="222"/>
        <end position="502"/>
    </location>
</feature>
<name>A0A8B9GHY0_9PSIT</name>
<keyword evidence="14" id="KW-1185">Reference proteome</keyword>
<keyword evidence="7" id="KW-0325">Glycoprotein</keyword>
<evidence type="ECO:0000313" key="13">
    <source>
        <dbReference type="Ensembl" id="ENSACOP00000021863.1"/>
    </source>
</evidence>
<dbReference type="Gene3D" id="2.60.40.10">
    <property type="entry name" value="Immunoglobulins"/>
    <property type="match status" value="1"/>
</dbReference>
<sequence>MRGLWPLCFALGAVAAAAAGGRLSAERSAVWGPGLRAEATLPARYFYVQAVDAEGQRFTSSPGENAFQVKITAPEEQFTRVGVQVLDRKDGSFLVRYRMYASYNSLKIEIKTGDKHVAKSPYILKGPIYHENCDCPQEEGSAWLEEMNCPESIPQIQRDLANFPIVDPDKIAKEIPQRFGQRQSLCHYTIKDNEVYIKTYGEHVGFRIFMDAILLSLTRKVKMPDVEFFVNLGDWPLEKKKSPQNLHPIFSWCGSSESKDIVMPTYDLTDSVLETMGRVSLDMMSVQANTGPSWEDKNTTAFWRGRDSRKERLELVKLSRKYPELIDAAFTNFFFFKHDESLYGPIVKHISFFDFFKIFSTPPVTSMTRYPSSGINCCVALTQGTIMFDLHLKYKYQINIDGTVAAYRLPYLLAGNSVVLKQDSIYYEHFYNELQPWKHYIPFKSDLSDLLEKLQWAKDHDEEAKNIAKSGQEFARNNLMGDHIFCYYFKLFQEYASLQVSEPKIRDGMEKVQQPEDDLFPCTCHRKKAKDEL</sequence>
<dbReference type="SUPFAM" id="SSF81296">
    <property type="entry name" value="E set domains"/>
    <property type="match status" value="1"/>
</dbReference>
<comment type="catalytic activity">
    <reaction evidence="8">
        <text>L-seryl-[EGF-like domain protein] + UDP-alpha-D-xylose = 3-O-(beta-D-xylosyl)-L-seryl-[EGF-like domain protein] + UDP + H(+)</text>
        <dbReference type="Rhea" id="RHEA:62016"/>
        <dbReference type="Rhea" id="RHEA-COMP:16010"/>
        <dbReference type="Rhea" id="RHEA-COMP:16011"/>
        <dbReference type="ChEBI" id="CHEBI:15378"/>
        <dbReference type="ChEBI" id="CHEBI:29999"/>
        <dbReference type="ChEBI" id="CHEBI:57632"/>
        <dbReference type="ChEBI" id="CHEBI:58223"/>
        <dbReference type="ChEBI" id="CHEBI:132085"/>
    </reaction>
</comment>